<dbReference type="PANTHER" id="PTHR31225:SF240">
    <property type="entry name" value="(+)-DELTA-CADINENE SYNTHASE"/>
    <property type="match status" value="1"/>
</dbReference>
<dbReference type="Proteomes" id="UP001396334">
    <property type="component" value="Unassembled WGS sequence"/>
</dbReference>
<feature type="domain" description="Terpene synthase metal-binding" evidence="2">
    <location>
        <begin position="1"/>
        <end position="180"/>
    </location>
</feature>
<dbReference type="EMBL" id="JBBPBN010000004">
    <property type="protein sequence ID" value="KAK9041655.1"/>
    <property type="molecule type" value="Genomic_DNA"/>
</dbReference>
<dbReference type="SUPFAM" id="SSF48576">
    <property type="entry name" value="Terpenoid synthases"/>
    <property type="match status" value="1"/>
</dbReference>
<dbReference type="Gene3D" id="1.10.600.10">
    <property type="entry name" value="Farnesyl Diphosphate Synthase"/>
    <property type="match status" value="1"/>
</dbReference>
<reference evidence="3 4" key="1">
    <citation type="journal article" date="2024" name="G3 (Bethesda)">
        <title>Genome assembly of Hibiscus sabdariffa L. provides insights into metabolisms of medicinal natural products.</title>
        <authorList>
            <person name="Kim T."/>
        </authorList>
    </citation>
    <scope>NUCLEOTIDE SEQUENCE [LARGE SCALE GENOMIC DNA]</scope>
    <source>
        <strain evidence="3">TK-2024</strain>
        <tissue evidence="3">Old leaves</tissue>
    </source>
</reference>
<name>A0ABR2TVY7_9ROSI</name>
<dbReference type="InterPro" id="IPR050148">
    <property type="entry name" value="Terpene_synthase-like"/>
</dbReference>
<dbReference type="InterPro" id="IPR005630">
    <property type="entry name" value="Terpene_synthase_metal-bd"/>
</dbReference>
<protein>
    <recommendedName>
        <fullName evidence="2">Terpene synthase metal-binding domain-containing protein</fullName>
    </recommendedName>
</protein>
<evidence type="ECO:0000313" key="4">
    <source>
        <dbReference type="Proteomes" id="UP001396334"/>
    </source>
</evidence>
<accession>A0ABR2TVY7</accession>
<comment type="caution">
    <text evidence="3">The sequence shown here is derived from an EMBL/GenBank/DDBJ whole genome shotgun (WGS) entry which is preliminary data.</text>
</comment>
<dbReference type="InterPro" id="IPR008949">
    <property type="entry name" value="Isoprenoid_synthase_dom_sf"/>
</dbReference>
<organism evidence="3 4">
    <name type="scientific">Hibiscus sabdariffa</name>
    <name type="common">roselle</name>
    <dbReference type="NCBI Taxonomy" id="183260"/>
    <lineage>
        <taxon>Eukaryota</taxon>
        <taxon>Viridiplantae</taxon>
        <taxon>Streptophyta</taxon>
        <taxon>Embryophyta</taxon>
        <taxon>Tracheophyta</taxon>
        <taxon>Spermatophyta</taxon>
        <taxon>Magnoliopsida</taxon>
        <taxon>eudicotyledons</taxon>
        <taxon>Gunneridae</taxon>
        <taxon>Pentapetalae</taxon>
        <taxon>rosids</taxon>
        <taxon>malvids</taxon>
        <taxon>Malvales</taxon>
        <taxon>Malvaceae</taxon>
        <taxon>Malvoideae</taxon>
        <taxon>Hibiscus</taxon>
    </lineage>
</organism>
<keyword evidence="4" id="KW-1185">Reference proteome</keyword>
<keyword evidence="1" id="KW-0479">Metal-binding</keyword>
<proteinExistence type="predicted"/>
<dbReference type="PANTHER" id="PTHR31225">
    <property type="entry name" value="OS04G0344100 PROTEIN-RELATED"/>
    <property type="match status" value="1"/>
</dbReference>
<evidence type="ECO:0000256" key="1">
    <source>
        <dbReference type="ARBA" id="ARBA00022723"/>
    </source>
</evidence>
<gene>
    <name evidence="3" type="ORF">V6N11_016745</name>
</gene>
<evidence type="ECO:0000313" key="3">
    <source>
        <dbReference type="EMBL" id="KAK9041655.1"/>
    </source>
</evidence>
<dbReference type="Pfam" id="PF03936">
    <property type="entry name" value="Terpene_synth_C"/>
    <property type="match status" value="1"/>
</dbReference>
<evidence type="ECO:0000259" key="2">
    <source>
        <dbReference type="Pfam" id="PF03936"/>
    </source>
</evidence>
<sequence length="219" mass="25678">MLSIMGDTYDSYGTIEELQLFTDAIKRWDIDCVDRLPNYMKLYYKPLLDLYREMEDTMFKEVSENYYVEFKWYHENYVPTMKEYMKVGTISAASSLLSVAFFVGMGDELTPEIFNWASHNPKIIVASSIHGRLIGDIFTHKFEQERGHCASAVECYMKEHGVSEEEAYTELKKQVNNTWKNLNYEMIFSETSKTVGSELPFRKRDTEEASHYVYELTSL</sequence>